<dbReference type="EnsemblPlants" id="OPUNC01G35670.1">
    <property type="protein sequence ID" value="OPUNC01G35670.1"/>
    <property type="gene ID" value="OPUNC01G35670"/>
</dbReference>
<dbReference type="Gene3D" id="1.25.40.10">
    <property type="entry name" value="Tetratricopeptide repeat domain"/>
    <property type="match status" value="1"/>
</dbReference>
<evidence type="ECO:0000256" key="3">
    <source>
        <dbReference type="PROSITE-ProRule" id="PRU00708"/>
    </source>
</evidence>
<dbReference type="NCBIfam" id="TIGR00756">
    <property type="entry name" value="PPR"/>
    <property type="match status" value="1"/>
</dbReference>
<dbReference type="Proteomes" id="UP000026962">
    <property type="component" value="Chromosome 1"/>
</dbReference>
<dbReference type="Gramene" id="OPUNC01G35670.1">
    <property type="protein sequence ID" value="OPUNC01G35670.1"/>
    <property type="gene ID" value="OPUNC01G35670"/>
</dbReference>
<evidence type="ECO:0000313" key="5">
    <source>
        <dbReference type="EnsemblPlants" id="OPUNC01G35670.1"/>
    </source>
</evidence>
<proteinExistence type="predicted"/>
<keyword evidence="1" id="KW-0677">Repeat</keyword>
<name>A0A0E0JQV7_ORYPU</name>
<feature type="region of interest" description="Disordered" evidence="4">
    <location>
        <begin position="1"/>
        <end position="70"/>
    </location>
</feature>
<dbReference type="AlphaFoldDB" id="A0A0E0JQV7"/>
<reference evidence="5" key="2">
    <citation type="submission" date="2018-05" db="EMBL/GenBank/DDBJ databases">
        <title>OpunRS2 (Oryza punctata Reference Sequence Version 2).</title>
        <authorList>
            <person name="Zhang J."/>
            <person name="Kudrna D."/>
            <person name="Lee S."/>
            <person name="Talag J."/>
            <person name="Welchert J."/>
            <person name="Wing R.A."/>
        </authorList>
    </citation>
    <scope>NUCLEOTIDE SEQUENCE [LARGE SCALE GENOMIC DNA]</scope>
</reference>
<reference evidence="5" key="1">
    <citation type="submission" date="2015-04" db="UniProtKB">
        <authorList>
            <consortium name="EnsemblPlants"/>
        </authorList>
    </citation>
    <scope>IDENTIFICATION</scope>
</reference>
<dbReference type="HOGENOM" id="CLU_1878779_0_0_1"/>
<dbReference type="PROSITE" id="PS51375">
    <property type="entry name" value="PPR"/>
    <property type="match status" value="1"/>
</dbReference>
<dbReference type="InterPro" id="IPR002885">
    <property type="entry name" value="PPR_rpt"/>
</dbReference>
<dbReference type="Pfam" id="PF13041">
    <property type="entry name" value="PPR_2"/>
    <property type="match status" value="1"/>
</dbReference>
<feature type="repeat" description="PPR" evidence="3">
    <location>
        <begin position="98"/>
        <end position="132"/>
    </location>
</feature>
<dbReference type="InterPro" id="IPR011990">
    <property type="entry name" value="TPR-like_helical_dom_sf"/>
</dbReference>
<protein>
    <recommendedName>
        <fullName evidence="7">Pentatricopeptide repeat-containing protein</fullName>
    </recommendedName>
</protein>
<dbReference type="STRING" id="4537.A0A0E0JQV7"/>
<organism evidence="5">
    <name type="scientific">Oryza punctata</name>
    <name type="common">Red rice</name>
    <dbReference type="NCBI Taxonomy" id="4537"/>
    <lineage>
        <taxon>Eukaryota</taxon>
        <taxon>Viridiplantae</taxon>
        <taxon>Streptophyta</taxon>
        <taxon>Embryophyta</taxon>
        <taxon>Tracheophyta</taxon>
        <taxon>Spermatophyta</taxon>
        <taxon>Magnoliopsida</taxon>
        <taxon>Liliopsida</taxon>
        <taxon>Poales</taxon>
        <taxon>Poaceae</taxon>
        <taxon>BOP clade</taxon>
        <taxon>Oryzoideae</taxon>
        <taxon>Oryzeae</taxon>
        <taxon>Oryzinae</taxon>
        <taxon>Oryza</taxon>
    </lineage>
</organism>
<evidence type="ECO:0000313" key="6">
    <source>
        <dbReference type="Proteomes" id="UP000026962"/>
    </source>
</evidence>
<evidence type="ECO:0008006" key="7">
    <source>
        <dbReference type="Google" id="ProtNLM"/>
    </source>
</evidence>
<accession>A0A0E0JQV7</accession>
<keyword evidence="6" id="KW-1185">Reference proteome</keyword>
<evidence type="ECO:0000256" key="1">
    <source>
        <dbReference type="ARBA" id="ARBA00022737"/>
    </source>
</evidence>
<evidence type="ECO:0000256" key="4">
    <source>
        <dbReference type="SAM" id="MobiDB-lite"/>
    </source>
</evidence>
<feature type="compositionally biased region" description="Basic and acidic residues" evidence="4">
    <location>
        <begin position="59"/>
        <end position="69"/>
    </location>
</feature>
<evidence type="ECO:0000256" key="2">
    <source>
        <dbReference type="ARBA" id="ARBA00022946"/>
    </source>
</evidence>
<keyword evidence="2" id="KW-0809">Transit peptide</keyword>
<sequence>MIDLRYGGPGDGQLSAGFARPPPGGQSMPALGRGEGNSDVGKNCRSSAPSLRGRRRPLGARDARLRGKGGDAALDVSDRVHRACPRVLQGPRCGGSPKGVTYTALMHGYFIHGQREKGFSLFEDMRRAGVEPNLYT</sequence>